<dbReference type="GO" id="GO:0015074">
    <property type="term" value="P:DNA integration"/>
    <property type="evidence" value="ECO:0007669"/>
    <property type="project" value="InterPro"/>
</dbReference>
<feature type="domain" description="Tyr recombinase" evidence="3">
    <location>
        <begin position="93"/>
        <end position="304"/>
    </location>
</feature>
<dbReference type="InterPro" id="IPR010998">
    <property type="entry name" value="Integrase_recombinase_N"/>
</dbReference>
<dbReference type="Pfam" id="PF00589">
    <property type="entry name" value="Phage_integrase"/>
    <property type="match status" value="1"/>
</dbReference>
<dbReference type="InterPro" id="IPR013762">
    <property type="entry name" value="Integrase-like_cat_sf"/>
</dbReference>
<evidence type="ECO:0000259" key="3">
    <source>
        <dbReference type="PROSITE" id="PS51898"/>
    </source>
</evidence>
<keyword evidence="2" id="KW-0233">DNA recombination</keyword>
<dbReference type="STRING" id="96773.Tchl_2447"/>
<dbReference type="Proteomes" id="UP000185739">
    <property type="component" value="Chromosome"/>
</dbReference>
<dbReference type="PANTHER" id="PTHR34605">
    <property type="entry name" value="PHAGE_INTEGRASE DOMAIN-CONTAINING PROTEIN"/>
    <property type="match status" value="1"/>
</dbReference>
<dbReference type="SUPFAM" id="SSF56349">
    <property type="entry name" value="DNA breaking-rejoining enzymes"/>
    <property type="match status" value="1"/>
</dbReference>
<dbReference type="PANTHER" id="PTHR34605:SF4">
    <property type="entry name" value="DNA ADENINE METHYLTRANSFERASE"/>
    <property type="match status" value="1"/>
</dbReference>
<dbReference type="SUPFAM" id="SSF47823">
    <property type="entry name" value="lambda integrase-like, N-terminal domain"/>
    <property type="match status" value="1"/>
</dbReference>
<dbReference type="InterPro" id="IPR052925">
    <property type="entry name" value="Phage_Integrase-like_Recomb"/>
</dbReference>
<keyword evidence="6" id="KW-1185">Reference proteome</keyword>
<proteinExistence type="predicted"/>
<dbReference type="EMBL" id="CP018839">
    <property type="protein sequence ID" value="APR05281.1"/>
    <property type="molecule type" value="Genomic_DNA"/>
</dbReference>
<dbReference type="InterPro" id="IPR002104">
    <property type="entry name" value="Integrase_catalytic"/>
</dbReference>
<evidence type="ECO:0000313" key="6">
    <source>
        <dbReference type="Proteomes" id="UP000185739"/>
    </source>
</evidence>
<dbReference type="PROSITE" id="PS51898">
    <property type="entry name" value="TYR_RECOMBINASE"/>
    <property type="match status" value="1"/>
</dbReference>
<accession>A0A1H5RM59</accession>
<organism evidence="5 6">
    <name type="scientific">Thauera chlorobenzoica</name>
    <dbReference type="NCBI Taxonomy" id="96773"/>
    <lineage>
        <taxon>Bacteria</taxon>
        <taxon>Pseudomonadati</taxon>
        <taxon>Pseudomonadota</taxon>
        <taxon>Betaproteobacteria</taxon>
        <taxon>Rhodocyclales</taxon>
        <taxon>Zoogloeaceae</taxon>
        <taxon>Thauera</taxon>
    </lineage>
</organism>
<evidence type="ECO:0000256" key="2">
    <source>
        <dbReference type="ARBA" id="ARBA00023172"/>
    </source>
</evidence>
<sequence length="313" mass="35058">MNEVDVYVHAATRANTRRSYTSAVRHFEVEWGGFLPASADSIARYLARHAELLSIATLRQRLAALSRWHQDHGFADPTKAPLVRQTMKGIQTVHPPQTRQAVPLQIGQLSHAVTWLDHAIGTQGAVARLRHTRDKALLLLGFWRGFRSDELIRLETQDVELVPAQGMTCFLPRTKGDRQAAGRCFKVPALSRLCPVAAYTAWKDLSGIEEGPVFRGIDQWGRIRVHGLHVNSVTPLLRSIFERAGLLSADSFSSHSLRRGFANWANDNGWDVKSLMEYVGWRDVKSALRYIDGADAFGQQRIERALSDDAQTS</sequence>
<dbReference type="RefSeq" id="WP_004355854.1">
    <property type="nucleotide sequence ID" value="NZ_CP018839.1"/>
</dbReference>
<evidence type="ECO:0000313" key="5">
    <source>
        <dbReference type="EMBL" id="APR05705.1"/>
    </source>
</evidence>
<dbReference type="GO" id="GO:0006310">
    <property type="term" value="P:DNA recombination"/>
    <property type="evidence" value="ECO:0007669"/>
    <property type="project" value="UniProtKB-KW"/>
</dbReference>
<reference evidence="5 6" key="1">
    <citation type="submission" date="2016-12" db="EMBL/GenBank/DDBJ databases">
        <title>Complete genome sequence of Thauera chlorobenzoica, a Betaproteobacterium degrading haloaromatics anaerobically to CO2 and halides.</title>
        <authorList>
            <person name="Goris T."/>
            <person name="Mergelsberg M."/>
            <person name="Boll M."/>
        </authorList>
    </citation>
    <scope>NUCLEOTIDE SEQUENCE [LARGE SCALE GENOMIC DNA]</scope>
    <source>
        <strain evidence="5 6">3CB1</strain>
    </source>
</reference>
<keyword evidence="1" id="KW-0238">DNA-binding</keyword>
<dbReference type="KEGG" id="tcl:Tchl_2882"/>
<dbReference type="Gene3D" id="1.10.443.10">
    <property type="entry name" value="Intergrase catalytic core"/>
    <property type="match status" value="1"/>
</dbReference>
<dbReference type="Gene3D" id="1.10.150.130">
    <property type="match status" value="1"/>
</dbReference>
<dbReference type="InterPro" id="IPR011010">
    <property type="entry name" value="DNA_brk_join_enz"/>
</dbReference>
<evidence type="ECO:0000313" key="4">
    <source>
        <dbReference type="EMBL" id="APR05281.1"/>
    </source>
</evidence>
<dbReference type="KEGG" id="tcl:Tchl_2447"/>
<gene>
    <name evidence="4" type="ORF">Tchl_2447</name>
    <name evidence="5" type="ORF">Tchl_2882</name>
</gene>
<name>A0A1H5RM59_9RHOO</name>
<dbReference type="CDD" id="cd00799">
    <property type="entry name" value="INT_Cre_C"/>
    <property type="match status" value="1"/>
</dbReference>
<dbReference type="AlphaFoldDB" id="A0A1H5RM59"/>
<dbReference type="OrthoDB" id="8630841at2"/>
<protein>
    <submittedName>
        <fullName evidence="5">Mobile element protein</fullName>
    </submittedName>
</protein>
<dbReference type="EMBL" id="CP018839">
    <property type="protein sequence ID" value="APR05705.1"/>
    <property type="molecule type" value="Genomic_DNA"/>
</dbReference>
<dbReference type="GO" id="GO:0003677">
    <property type="term" value="F:DNA binding"/>
    <property type="evidence" value="ECO:0007669"/>
    <property type="project" value="UniProtKB-KW"/>
</dbReference>
<evidence type="ECO:0000256" key="1">
    <source>
        <dbReference type="ARBA" id="ARBA00023125"/>
    </source>
</evidence>